<dbReference type="SUPFAM" id="SSF52540">
    <property type="entry name" value="P-loop containing nucleoside triphosphate hydrolases"/>
    <property type="match status" value="1"/>
</dbReference>
<dbReference type="InterPro" id="IPR050168">
    <property type="entry name" value="AAA_ATPase_domain"/>
</dbReference>
<keyword evidence="1" id="KW-0547">Nucleotide-binding</keyword>
<dbReference type="Gene3D" id="1.10.8.60">
    <property type="match status" value="1"/>
</dbReference>
<dbReference type="GO" id="GO:0097352">
    <property type="term" value="P:autophagosome maturation"/>
    <property type="evidence" value="ECO:0007669"/>
    <property type="project" value="TreeGrafter"/>
</dbReference>
<dbReference type="Proteomes" id="UP000663860">
    <property type="component" value="Unassembled WGS sequence"/>
</dbReference>
<evidence type="ECO:0000313" key="5">
    <source>
        <dbReference type="EMBL" id="CAF4118123.1"/>
    </source>
</evidence>
<dbReference type="GO" id="GO:0031593">
    <property type="term" value="F:polyubiquitin modification-dependent protein binding"/>
    <property type="evidence" value="ECO:0007669"/>
    <property type="project" value="TreeGrafter"/>
</dbReference>
<dbReference type="InterPro" id="IPR027417">
    <property type="entry name" value="P-loop_NTPase"/>
</dbReference>
<dbReference type="GO" id="GO:0051228">
    <property type="term" value="P:mitotic spindle disassembly"/>
    <property type="evidence" value="ECO:0007669"/>
    <property type="project" value="TreeGrafter"/>
</dbReference>
<evidence type="ECO:0000256" key="2">
    <source>
        <dbReference type="ARBA" id="ARBA00022840"/>
    </source>
</evidence>
<accession>A0A815RBI7</accession>
<evidence type="ECO:0000313" key="6">
    <source>
        <dbReference type="Proteomes" id="UP000663860"/>
    </source>
</evidence>
<sequence length="105" mass="11615">MAATNRPNSIDPALHHFGPFDCEVDIGIPDAVGREEILRIHKKNINLYAYINLVQIGKQTHGYIAADLVLVCSEAAVHQITEKMHSVDLEKDTIEAKILDPLTVS</sequence>
<dbReference type="InterPro" id="IPR041569">
    <property type="entry name" value="AAA_lid_3"/>
</dbReference>
<dbReference type="Proteomes" id="UP000663868">
    <property type="component" value="Unassembled WGS sequence"/>
</dbReference>
<evidence type="ECO:0000256" key="1">
    <source>
        <dbReference type="ARBA" id="ARBA00022741"/>
    </source>
</evidence>
<protein>
    <recommendedName>
        <fullName evidence="3">AAA ATPase AAA+ lid domain-containing protein</fullName>
    </recommendedName>
</protein>
<dbReference type="EMBL" id="CAJNOE010002247">
    <property type="protein sequence ID" value="CAF1474901.1"/>
    <property type="molecule type" value="Genomic_DNA"/>
</dbReference>
<dbReference type="PANTHER" id="PTHR23077:SF171">
    <property type="entry name" value="NUCLEAR VALOSIN-CONTAINING PROTEIN-LIKE"/>
    <property type="match status" value="1"/>
</dbReference>
<organism evidence="4 6">
    <name type="scientific">Adineta steineri</name>
    <dbReference type="NCBI Taxonomy" id="433720"/>
    <lineage>
        <taxon>Eukaryota</taxon>
        <taxon>Metazoa</taxon>
        <taxon>Spiralia</taxon>
        <taxon>Gnathifera</taxon>
        <taxon>Rotifera</taxon>
        <taxon>Eurotatoria</taxon>
        <taxon>Bdelloidea</taxon>
        <taxon>Adinetida</taxon>
        <taxon>Adinetidae</taxon>
        <taxon>Adineta</taxon>
    </lineage>
</organism>
<dbReference type="GO" id="GO:0005524">
    <property type="term" value="F:ATP binding"/>
    <property type="evidence" value="ECO:0007669"/>
    <property type="project" value="UniProtKB-KW"/>
</dbReference>
<dbReference type="GO" id="GO:0005829">
    <property type="term" value="C:cytosol"/>
    <property type="evidence" value="ECO:0007669"/>
    <property type="project" value="TreeGrafter"/>
</dbReference>
<evidence type="ECO:0000259" key="3">
    <source>
        <dbReference type="Pfam" id="PF17862"/>
    </source>
</evidence>
<reference evidence="4" key="1">
    <citation type="submission" date="2021-02" db="EMBL/GenBank/DDBJ databases">
        <authorList>
            <person name="Nowell W R."/>
        </authorList>
    </citation>
    <scope>NUCLEOTIDE SEQUENCE</scope>
</reference>
<comment type="caution">
    <text evidence="4">The sequence shown here is derived from an EMBL/GenBank/DDBJ whole genome shotgun (WGS) entry which is preliminary data.</text>
</comment>
<dbReference type="GO" id="GO:0034098">
    <property type="term" value="C:VCP-NPL4-UFD1 AAA ATPase complex"/>
    <property type="evidence" value="ECO:0007669"/>
    <property type="project" value="TreeGrafter"/>
</dbReference>
<dbReference type="PANTHER" id="PTHR23077">
    <property type="entry name" value="AAA-FAMILY ATPASE"/>
    <property type="match status" value="1"/>
</dbReference>
<keyword evidence="2" id="KW-0067">ATP-binding</keyword>
<evidence type="ECO:0000313" key="4">
    <source>
        <dbReference type="EMBL" id="CAF1474901.1"/>
    </source>
</evidence>
<dbReference type="GO" id="GO:0016887">
    <property type="term" value="F:ATP hydrolysis activity"/>
    <property type="evidence" value="ECO:0007669"/>
    <property type="project" value="TreeGrafter"/>
</dbReference>
<dbReference type="GO" id="GO:0005634">
    <property type="term" value="C:nucleus"/>
    <property type="evidence" value="ECO:0007669"/>
    <property type="project" value="TreeGrafter"/>
</dbReference>
<dbReference type="AlphaFoldDB" id="A0A815RBI7"/>
<gene>
    <name evidence="4" type="ORF">IZO911_LOCUS43670</name>
    <name evidence="5" type="ORF">KXQ929_LOCUS35477</name>
</gene>
<dbReference type="Gene3D" id="3.40.50.300">
    <property type="entry name" value="P-loop containing nucleotide triphosphate hydrolases"/>
    <property type="match status" value="1"/>
</dbReference>
<name>A0A815RBI7_9BILA</name>
<dbReference type="Pfam" id="PF17862">
    <property type="entry name" value="AAA_lid_3"/>
    <property type="match status" value="1"/>
</dbReference>
<dbReference type="GO" id="GO:0030970">
    <property type="term" value="P:retrograde protein transport, ER to cytosol"/>
    <property type="evidence" value="ECO:0007669"/>
    <property type="project" value="TreeGrafter"/>
</dbReference>
<feature type="domain" description="AAA ATPase AAA+ lid" evidence="3">
    <location>
        <begin position="51"/>
        <end position="90"/>
    </location>
</feature>
<dbReference type="EMBL" id="CAJOBB010005161">
    <property type="protein sequence ID" value="CAF4118123.1"/>
    <property type="molecule type" value="Genomic_DNA"/>
</dbReference>
<proteinExistence type="predicted"/>